<feature type="transmembrane region" description="Helical" evidence="1">
    <location>
        <begin position="382"/>
        <end position="399"/>
    </location>
</feature>
<keyword evidence="3" id="KW-1185">Reference proteome</keyword>
<feature type="transmembrane region" description="Helical" evidence="1">
    <location>
        <begin position="265"/>
        <end position="286"/>
    </location>
</feature>
<feature type="transmembrane region" description="Helical" evidence="1">
    <location>
        <begin position="104"/>
        <end position="123"/>
    </location>
</feature>
<protein>
    <submittedName>
        <fullName evidence="2">Uncharacterized protein</fullName>
    </submittedName>
</protein>
<comment type="caution">
    <text evidence="2">The sequence shown here is derived from an EMBL/GenBank/DDBJ whole genome shotgun (WGS) entry which is preliminary data.</text>
</comment>
<evidence type="ECO:0000256" key="1">
    <source>
        <dbReference type="SAM" id="Phobius"/>
    </source>
</evidence>
<dbReference type="EMBL" id="BMAW01130064">
    <property type="protein sequence ID" value="GFU33337.1"/>
    <property type="molecule type" value="Genomic_DNA"/>
</dbReference>
<feature type="transmembrane region" description="Helical" evidence="1">
    <location>
        <begin position="154"/>
        <end position="173"/>
    </location>
</feature>
<keyword evidence="1" id="KW-0472">Membrane</keyword>
<dbReference type="Proteomes" id="UP000887013">
    <property type="component" value="Unassembled WGS sequence"/>
</dbReference>
<gene>
    <name evidence="2" type="primary">AVEN_213416_1</name>
    <name evidence="2" type="ORF">NPIL_173841</name>
</gene>
<feature type="transmembrane region" description="Helical" evidence="1">
    <location>
        <begin position="193"/>
        <end position="226"/>
    </location>
</feature>
<keyword evidence="1" id="KW-0812">Transmembrane</keyword>
<reference evidence="2" key="1">
    <citation type="submission" date="2020-08" db="EMBL/GenBank/DDBJ databases">
        <title>Multicomponent nature underlies the extraordinary mechanical properties of spider dragline silk.</title>
        <authorList>
            <person name="Kono N."/>
            <person name="Nakamura H."/>
            <person name="Mori M."/>
            <person name="Yoshida Y."/>
            <person name="Ohtoshi R."/>
            <person name="Malay A.D."/>
            <person name="Moran D.A.P."/>
            <person name="Tomita M."/>
            <person name="Numata K."/>
            <person name="Arakawa K."/>
        </authorList>
    </citation>
    <scope>NUCLEOTIDE SEQUENCE</scope>
</reference>
<dbReference type="OrthoDB" id="5800391at2759"/>
<evidence type="ECO:0000313" key="3">
    <source>
        <dbReference type="Proteomes" id="UP000887013"/>
    </source>
</evidence>
<organism evidence="2 3">
    <name type="scientific">Nephila pilipes</name>
    <name type="common">Giant wood spider</name>
    <name type="synonym">Nephila maculata</name>
    <dbReference type="NCBI Taxonomy" id="299642"/>
    <lineage>
        <taxon>Eukaryota</taxon>
        <taxon>Metazoa</taxon>
        <taxon>Ecdysozoa</taxon>
        <taxon>Arthropoda</taxon>
        <taxon>Chelicerata</taxon>
        <taxon>Arachnida</taxon>
        <taxon>Araneae</taxon>
        <taxon>Araneomorphae</taxon>
        <taxon>Entelegynae</taxon>
        <taxon>Araneoidea</taxon>
        <taxon>Nephilidae</taxon>
        <taxon>Nephila</taxon>
    </lineage>
</organism>
<name>A0A8X6QLL1_NEPPI</name>
<sequence>MQQASWARKTDIAVRTSSICNSSPRLYVQHLPRSSASDPISKSMEINSYLPRLLLSFLQLMGLVQKLNKGLKLRNVWLVFFNLLLLFRIMDAFIIIIVNFKSGIALKSNILFMLSLFFNLVMWHSLRNKRKKMITVLRILKELCPIIYNRRTNLMVLIISSFPLIYSLTFILLCDKAKASKFYAYGYELKSVIAQIIVICLKTFLLFLVYPTFHLLIAALFCNLCYRCSSCFHSLTQKILQYNPEEFGPFEQVDILKRKANFDEILYNIQNIFSLSSFLLITLNVLSCCNVLGVNLNGINSKGHTISILFYGIPNFLSLIAVLWSAGLLPVEQHKLKEAFYKKVHLRFLMLPCLDEIQCKREILDKPDFVLNGCNILFYKRSSILAAVGALLTYTLLVYQN</sequence>
<evidence type="ECO:0000313" key="2">
    <source>
        <dbReference type="EMBL" id="GFU33337.1"/>
    </source>
</evidence>
<dbReference type="AlphaFoldDB" id="A0A8X6QLL1"/>
<feature type="transmembrane region" description="Helical" evidence="1">
    <location>
        <begin position="306"/>
        <end position="329"/>
    </location>
</feature>
<keyword evidence="1" id="KW-1133">Transmembrane helix</keyword>
<proteinExistence type="predicted"/>
<feature type="transmembrane region" description="Helical" evidence="1">
    <location>
        <begin position="76"/>
        <end position="98"/>
    </location>
</feature>
<accession>A0A8X6QLL1</accession>